<reference evidence="1 2" key="1">
    <citation type="journal article" date="2020" name="Cell">
        <title>Large-Scale Comparative Analyses of Tick Genomes Elucidate Their Genetic Diversity and Vector Capacities.</title>
        <authorList>
            <consortium name="Tick Genome and Microbiome Consortium (TIGMIC)"/>
            <person name="Jia N."/>
            <person name="Wang J."/>
            <person name="Shi W."/>
            <person name="Du L."/>
            <person name="Sun Y."/>
            <person name="Zhan W."/>
            <person name="Jiang J.F."/>
            <person name="Wang Q."/>
            <person name="Zhang B."/>
            <person name="Ji P."/>
            <person name="Bell-Sakyi L."/>
            <person name="Cui X.M."/>
            <person name="Yuan T.T."/>
            <person name="Jiang B.G."/>
            <person name="Yang W.F."/>
            <person name="Lam T.T."/>
            <person name="Chang Q.C."/>
            <person name="Ding S.J."/>
            <person name="Wang X.J."/>
            <person name="Zhu J.G."/>
            <person name="Ruan X.D."/>
            <person name="Zhao L."/>
            <person name="Wei J.T."/>
            <person name="Ye R.Z."/>
            <person name="Que T.C."/>
            <person name="Du C.H."/>
            <person name="Zhou Y.H."/>
            <person name="Cheng J.X."/>
            <person name="Dai P.F."/>
            <person name="Guo W.B."/>
            <person name="Han X.H."/>
            <person name="Huang E.J."/>
            <person name="Li L.F."/>
            <person name="Wei W."/>
            <person name="Gao Y.C."/>
            <person name="Liu J.Z."/>
            <person name="Shao H.Z."/>
            <person name="Wang X."/>
            <person name="Wang C.C."/>
            <person name="Yang T.C."/>
            <person name="Huo Q.B."/>
            <person name="Li W."/>
            <person name="Chen H.Y."/>
            <person name="Chen S.E."/>
            <person name="Zhou L.G."/>
            <person name="Ni X.B."/>
            <person name="Tian J.H."/>
            <person name="Sheng Y."/>
            <person name="Liu T."/>
            <person name="Pan Y.S."/>
            <person name="Xia L.Y."/>
            <person name="Li J."/>
            <person name="Zhao F."/>
            <person name="Cao W.C."/>
        </authorList>
    </citation>
    <scope>NUCLEOTIDE SEQUENCE [LARGE SCALE GENOMIC DNA]</scope>
    <source>
        <strain evidence="1">Iper-2018</strain>
    </source>
</reference>
<accession>A0AC60NRY5</accession>
<evidence type="ECO:0000313" key="1">
    <source>
        <dbReference type="EMBL" id="KAG0409867.1"/>
    </source>
</evidence>
<proteinExistence type="predicted"/>
<comment type="caution">
    <text evidence="1">The sequence shown here is derived from an EMBL/GenBank/DDBJ whole genome shotgun (WGS) entry which is preliminary data.</text>
</comment>
<gene>
    <name evidence="1" type="ORF">HPB47_013011</name>
</gene>
<protein>
    <submittedName>
        <fullName evidence="1">Uncharacterized protein</fullName>
    </submittedName>
</protein>
<keyword evidence="2" id="KW-1185">Reference proteome</keyword>
<evidence type="ECO:0000313" key="2">
    <source>
        <dbReference type="Proteomes" id="UP000805193"/>
    </source>
</evidence>
<name>A0AC60NRY5_IXOPE</name>
<organism evidence="1 2">
    <name type="scientific">Ixodes persulcatus</name>
    <name type="common">Taiga tick</name>
    <dbReference type="NCBI Taxonomy" id="34615"/>
    <lineage>
        <taxon>Eukaryota</taxon>
        <taxon>Metazoa</taxon>
        <taxon>Ecdysozoa</taxon>
        <taxon>Arthropoda</taxon>
        <taxon>Chelicerata</taxon>
        <taxon>Arachnida</taxon>
        <taxon>Acari</taxon>
        <taxon>Parasitiformes</taxon>
        <taxon>Ixodida</taxon>
        <taxon>Ixodoidea</taxon>
        <taxon>Ixodidae</taxon>
        <taxon>Ixodinae</taxon>
        <taxon>Ixodes</taxon>
    </lineage>
</organism>
<sequence length="849" mass="92719">MCHRAPQWVSLSTLSLYIPYVGKFLQAPFKEFLAKQKAKLHRKVGAEVPQEGSLLSWLFEKLVMAMVAYFVLSIINSMAQNYHRRLTKGQKGPQGPAILHKCLLELEELSHVDRGEAFDLKLLELFGTFRVFVHLQQGLQHGRLDIGVKVLPHCDREQRQTVGVDGRRVHLLVEHHVDGVDVRLGLELVAEEVGRFSSSLKFLQGHLVTAEGLGSREGPLAAPELFKRGDIRRHQVGVDDQVRIVARAVAAEPLQVGLAAVGKAYEGDGAHEGDIDLLLDERVRPVRRRTVPSGLVEQRRSEIQFSLQVVENGLVEFDGYTWAEAMKNMACVLAKHRPLCLRLAGLHKAFNIRVATYATRGPDTKTYDLIVVGGGSGGLACAKEAQALGLSAAVLDFVEPSPRGSLWGLGGTCVNVGCIPKKLFHQGALLGEALEDARHFGWGLADPKPGHDWATLRDAVQGHVRSLNWGHRVQLKKKKVDYFNALGRFINKSSLSAKAPDGTEQVLSASNFVVAVGGRPTLPIDVPGALEHAVTSDDLFSLEKPPGKTLVVGGSYVALECAGFLNGLGFDVSVMVRSICLRGFDQQMSKLVTSHMESVGTRFLWTCLPKEVKKCPDGRLQVSWTDSRGSVQEDVFDTVMFAIGRQAKTKGLNLEGVGVRLNPRNHKVVASDLEQSSVSNIYAIGDVLDGRPELTPVAIRAGKLLARRLAGVTDERMDYDKVATTVFTPLEYGCVGLSEEAALEAHGADDVDILHAFYKPLEYTVPQRDASNCYMKAVTLRSSPQPVLGLHMTGPHAGEVIQGYAAALKCNLTRKVLEETVGIHPTVAEEMVKLHITKRSGEDPTVTGC</sequence>
<dbReference type="EMBL" id="JABSTQ010011583">
    <property type="protein sequence ID" value="KAG0409867.1"/>
    <property type="molecule type" value="Genomic_DNA"/>
</dbReference>
<dbReference type="Proteomes" id="UP000805193">
    <property type="component" value="Unassembled WGS sequence"/>
</dbReference>